<organism evidence="3 4">
    <name type="scientific">Novosphingobium aerophilum</name>
    <dbReference type="NCBI Taxonomy" id="2839843"/>
    <lineage>
        <taxon>Bacteria</taxon>
        <taxon>Pseudomonadati</taxon>
        <taxon>Pseudomonadota</taxon>
        <taxon>Alphaproteobacteria</taxon>
        <taxon>Sphingomonadales</taxon>
        <taxon>Sphingomonadaceae</taxon>
        <taxon>Novosphingobium</taxon>
    </lineage>
</organism>
<dbReference type="PANTHER" id="PTHR24096">
    <property type="entry name" value="LONG-CHAIN-FATTY-ACID--COA LIGASE"/>
    <property type="match status" value="1"/>
</dbReference>
<feature type="domain" description="AMP-dependent synthetase/ligase" evidence="1">
    <location>
        <begin position="30"/>
        <end position="421"/>
    </location>
</feature>
<dbReference type="Proteomes" id="UP000520156">
    <property type="component" value="Unassembled WGS sequence"/>
</dbReference>
<evidence type="ECO:0000259" key="2">
    <source>
        <dbReference type="Pfam" id="PF13193"/>
    </source>
</evidence>
<proteinExistence type="predicted"/>
<dbReference type="AlphaFoldDB" id="A0A7X1KAU1"/>
<keyword evidence="3" id="KW-0436">Ligase</keyword>
<comment type="caution">
    <text evidence="3">The sequence shown here is derived from an EMBL/GenBank/DDBJ whole genome shotgun (WGS) entry which is preliminary data.</text>
</comment>
<dbReference type="GO" id="GO:0016405">
    <property type="term" value="F:CoA-ligase activity"/>
    <property type="evidence" value="ECO:0007669"/>
    <property type="project" value="TreeGrafter"/>
</dbReference>
<keyword evidence="4" id="KW-1185">Reference proteome</keyword>
<dbReference type="SUPFAM" id="SSF56801">
    <property type="entry name" value="Acetyl-CoA synthetase-like"/>
    <property type="match status" value="1"/>
</dbReference>
<gene>
    <name evidence="3" type="ORF">H7F49_01505</name>
</gene>
<feature type="domain" description="AMP-binding enzyme C-terminal" evidence="2">
    <location>
        <begin position="471"/>
        <end position="548"/>
    </location>
</feature>
<dbReference type="EMBL" id="JACLAU010000001">
    <property type="protein sequence ID" value="MBC2650377.1"/>
    <property type="molecule type" value="Genomic_DNA"/>
</dbReference>
<dbReference type="RefSeq" id="WP_185681777.1">
    <property type="nucleotide sequence ID" value="NZ_JACLAU010000001.1"/>
</dbReference>
<dbReference type="Pfam" id="PF13193">
    <property type="entry name" value="AMP-binding_C"/>
    <property type="match status" value="1"/>
</dbReference>
<dbReference type="CDD" id="cd04433">
    <property type="entry name" value="AFD_class_I"/>
    <property type="match status" value="1"/>
</dbReference>
<dbReference type="Pfam" id="PF00501">
    <property type="entry name" value="AMP-binding"/>
    <property type="match status" value="1"/>
</dbReference>
<accession>A0A7X1KAU1</accession>
<name>A0A7X1KAU1_9SPHN</name>
<dbReference type="InterPro" id="IPR000873">
    <property type="entry name" value="AMP-dep_synth/lig_dom"/>
</dbReference>
<dbReference type="InterPro" id="IPR025110">
    <property type="entry name" value="AMP-bd_C"/>
</dbReference>
<evidence type="ECO:0000313" key="4">
    <source>
        <dbReference type="Proteomes" id="UP000520156"/>
    </source>
</evidence>
<dbReference type="Gene3D" id="3.30.300.30">
    <property type="match status" value="1"/>
</dbReference>
<evidence type="ECO:0000259" key="1">
    <source>
        <dbReference type="Pfam" id="PF00501"/>
    </source>
</evidence>
<sequence length="571" mass="60484">MTSEAASIIHGPALDQEEGLGELTLTGWFRTVCQQGGNAEALVYHDGGVGTGHRTSWTYADLWREAMAVARALIACGVGKGTRVGILMTNRPEFLSATFGTALAGGVATTFSTFSTPAELDHLLEASAVSVLLVEAQVLKKDFAAVLRELDPAISGGRPGAIGSTRYPYLTHVAAVGDAVDGGAVEAWAGFVARGATVDPAVVEARAATVMPADPGVLFFSSGSTARPKGILSAHRGVTLQLWRWPRWYKVGQGDVRVWSANGFFWSGNFSMALGGALTSGGCLVLQSTFNAEEALTLVERERATMILAWPHQWEQLIAAPNWATADLSSLIYMDCKSPIARHPTVRSTWREPYAAFGNTETFTLMAAYPANTPEAEIAGSNGLPCPGNTIKIVDPLSGATVPVGQRGEIAVKGPTLMIGYIGVPLADTLDAEGFFRTGDSGHVDAEGRLFWHGRLNDIIKTGGANVSPVEIDGVLKTLPGIKAVQTVGVPHDTLGEMVVACVVPHDGARLSEAAIQSAARETLASFKVPRRVLFFAEEDLALTGSAKIKTADLRQRAVERLEQEKGEPPQ</sequence>
<dbReference type="InterPro" id="IPR042099">
    <property type="entry name" value="ANL_N_sf"/>
</dbReference>
<protein>
    <submittedName>
        <fullName evidence="3">Acyl--CoA ligase</fullName>
    </submittedName>
</protein>
<dbReference type="Gene3D" id="3.40.50.12780">
    <property type="entry name" value="N-terminal domain of ligase-like"/>
    <property type="match status" value="1"/>
</dbReference>
<dbReference type="InterPro" id="IPR045851">
    <property type="entry name" value="AMP-bd_C_sf"/>
</dbReference>
<evidence type="ECO:0000313" key="3">
    <source>
        <dbReference type="EMBL" id="MBC2650377.1"/>
    </source>
</evidence>
<reference evidence="3 4" key="1">
    <citation type="submission" date="2020-08" db="EMBL/GenBank/DDBJ databases">
        <title>The genome sequence of Novosphingobium flavum 4Y4.</title>
        <authorList>
            <person name="Liu Y."/>
        </authorList>
    </citation>
    <scope>NUCLEOTIDE SEQUENCE [LARGE SCALE GENOMIC DNA]</scope>
    <source>
        <strain evidence="3 4">4Y4</strain>
    </source>
</reference>